<evidence type="ECO:0000313" key="8">
    <source>
        <dbReference type="EMBL" id="GEB86019.1"/>
    </source>
</evidence>
<evidence type="ECO:0000256" key="6">
    <source>
        <dbReference type="PROSITE-ProRule" id="PRU01023"/>
    </source>
</evidence>
<gene>
    <name evidence="8" type="ORF">APE01nite_18160</name>
</gene>
<comment type="caution">
    <text evidence="8">The sequence shown here is derived from an EMBL/GenBank/DDBJ whole genome shotgun (WGS) entry which is preliminary data.</text>
</comment>
<dbReference type="PANTHER" id="PTHR22807">
    <property type="entry name" value="NOP2 YEAST -RELATED NOL1/NOP2/FMU SUN DOMAIN-CONTAINING"/>
    <property type="match status" value="1"/>
</dbReference>
<dbReference type="InterPro" id="IPR049560">
    <property type="entry name" value="MeTrfase_RsmB-F_NOP2_cat"/>
</dbReference>
<name>A0A4Y3TX39_9PROT</name>
<dbReference type="InterPro" id="IPR023267">
    <property type="entry name" value="RCMT"/>
</dbReference>
<dbReference type="Proteomes" id="UP000317730">
    <property type="component" value="Unassembled WGS sequence"/>
</dbReference>
<protein>
    <submittedName>
        <fullName evidence="8">rRNA cytosine-C5-methylase</fullName>
    </submittedName>
</protein>
<dbReference type="SUPFAM" id="SSF53335">
    <property type="entry name" value="S-adenosyl-L-methionine-dependent methyltransferases"/>
    <property type="match status" value="1"/>
</dbReference>
<dbReference type="RefSeq" id="WP_141376767.1">
    <property type="nucleotide sequence ID" value="NZ_BAPL01000032.1"/>
</dbReference>
<evidence type="ECO:0000256" key="4">
    <source>
        <dbReference type="ARBA" id="ARBA00022691"/>
    </source>
</evidence>
<dbReference type="InterPro" id="IPR001678">
    <property type="entry name" value="MeTrfase_RsmB-F_NOP2_dom"/>
</dbReference>
<keyword evidence="3 6" id="KW-0808">Transferase</keyword>
<dbReference type="InterPro" id="IPR054728">
    <property type="entry name" value="RsmB-like_ferredoxin"/>
</dbReference>
<evidence type="ECO:0000259" key="7">
    <source>
        <dbReference type="PROSITE" id="PS51686"/>
    </source>
</evidence>
<feature type="domain" description="SAM-dependent MTase RsmB/NOP-type" evidence="7">
    <location>
        <begin position="154"/>
        <end position="429"/>
    </location>
</feature>
<dbReference type="Gene3D" id="3.40.50.150">
    <property type="entry name" value="Vaccinia Virus protein VP39"/>
    <property type="match status" value="1"/>
</dbReference>
<keyword evidence="2 6" id="KW-0489">Methyltransferase</keyword>
<dbReference type="Pfam" id="PF01189">
    <property type="entry name" value="Methyltr_RsmB-F"/>
    <property type="match status" value="1"/>
</dbReference>
<feature type="active site" description="Nucleophile" evidence="6">
    <location>
        <position position="368"/>
    </location>
</feature>
<dbReference type="Pfam" id="PF22458">
    <property type="entry name" value="RsmF-B_ferredox"/>
    <property type="match status" value="1"/>
</dbReference>
<dbReference type="InterPro" id="IPR029063">
    <property type="entry name" value="SAM-dependent_MTases_sf"/>
</dbReference>
<dbReference type="EMBL" id="BJMV01000009">
    <property type="protein sequence ID" value="GEB86019.1"/>
    <property type="molecule type" value="Genomic_DNA"/>
</dbReference>
<feature type="binding site" evidence="6">
    <location>
        <position position="268"/>
    </location>
    <ligand>
        <name>S-adenosyl-L-methionine</name>
        <dbReference type="ChEBI" id="CHEBI:59789"/>
    </ligand>
</feature>
<accession>A0A4Y3TX39</accession>
<dbReference type="PROSITE" id="PS51686">
    <property type="entry name" value="SAM_MT_RSMB_NOP"/>
    <property type="match status" value="1"/>
</dbReference>
<comment type="caution">
    <text evidence="6">Lacks conserved residue(s) required for the propagation of feature annotation.</text>
</comment>
<keyword evidence="4 6" id="KW-0949">S-adenosyl-L-methionine</keyword>
<proteinExistence type="inferred from homology"/>
<dbReference type="PRINTS" id="PR02008">
    <property type="entry name" value="RCMTFAMILY"/>
</dbReference>
<dbReference type="InterPro" id="IPR018314">
    <property type="entry name" value="RsmB/NOL1/NOP2-like_CS"/>
</dbReference>
<reference evidence="8 9" key="1">
    <citation type="submission" date="2019-06" db="EMBL/GenBank/DDBJ databases">
        <title>Whole genome shotgun sequence of Acetobacter peroxydans NBRC 13755.</title>
        <authorList>
            <person name="Hosoyama A."/>
            <person name="Uohara A."/>
            <person name="Ohji S."/>
            <person name="Ichikawa N."/>
        </authorList>
    </citation>
    <scope>NUCLEOTIDE SEQUENCE [LARGE SCALE GENOMIC DNA]</scope>
    <source>
        <strain evidence="8 9">NBRC 13755</strain>
    </source>
</reference>
<dbReference type="PROSITE" id="PS01153">
    <property type="entry name" value="NOL1_NOP2_SUN"/>
    <property type="match status" value="1"/>
</dbReference>
<keyword evidence="5 6" id="KW-0694">RNA-binding</keyword>
<dbReference type="OrthoDB" id="9810297at2"/>
<keyword evidence="9" id="KW-1185">Reference proteome</keyword>
<evidence type="ECO:0000256" key="1">
    <source>
        <dbReference type="ARBA" id="ARBA00007494"/>
    </source>
</evidence>
<dbReference type="GO" id="GO:0003723">
    <property type="term" value="F:RNA binding"/>
    <property type="evidence" value="ECO:0007669"/>
    <property type="project" value="UniProtKB-UniRule"/>
</dbReference>
<dbReference type="PANTHER" id="PTHR22807:SF53">
    <property type="entry name" value="RIBOSOMAL RNA SMALL SUBUNIT METHYLTRANSFERASE B-RELATED"/>
    <property type="match status" value="1"/>
</dbReference>
<sequence>MTPSARLAASIDLLAAMEAAPRKPADAVANSFFRERRYIGGGDRRAISGLVWDVMRGWRRLSWWLQKQNLPVSARLLCGARLVLDGMAVSAVANLYAEGRYATGVLERHEWDGFIAMQDKPLDSPDMPRAVRLELPDWLLPRLEETFGPALETEVKALSGEAPLDLRVNTLLADRAEARKALAREGLHAEPTPHSPWGLRLEGRLPVTASVPFRDGRVEIQDEGSQLVAAMTAAGPEMRVLDYCAGAGGKTLAMAMMMNNRGHIVACDVSEPRLDGAVRRLRRAGVHNVERHLLGVTGDKWAKRRAASFDRVLVDAPCSGTGTWRRNPDARFRTTETDLAELLVKQAAIMDRASALVRPGGRMIYATCSLLKAENADQVHAFLARHPDFRLVPSEAPDLPESLRHESMISLTPARDETDGFFGAVMERVPTQDEASTSQA</sequence>
<dbReference type="CDD" id="cd02440">
    <property type="entry name" value="AdoMet_MTases"/>
    <property type="match status" value="1"/>
</dbReference>
<dbReference type="AlphaFoldDB" id="A0A4Y3TX39"/>
<feature type="binding site" evidence="6">
    <location>
        <position position="315"/>
    </location>
    <ligand>
        <name>S-adenosyl-L-methionine</name>
        <dbReference type="ChEBI" id="CHEBI:59789"/>
    </ligand>
</feature>
<evidence type="ECO:0000256" key="5">
    <source>
        <dbReference type="ARBA" id="ARBA00022884"/>
    </source>
</evidence>
<dbReference type="GO" id="GO:0001510">
    <property type="term" value="P:RNA methylation"/>
    <property type="evidence" value="ECO:0007669"/>
    <property type="project" value="InterPro"/>
</dbReference>
<evidence type="ECO:0000256" key="3">
    <source>
        <dbReference type="ARBA" id="ARBA00022679"/>
    </source>
</evidence>
<dbReference type="GO" id="GO:0008173">
    <property type="term" value="F:RNA methyltransferase activity"/>
    <property type="evidence" value="ECO:0007669"/>
    <property type="project" value="InterPro"/>
</dbReference>
<comment type="similarity">
    <text evidence="1 6">Belongs to the class I-like SAM-binding methyltransferase superfamily. RsmB/NOP family.</text>
</comment>
<organism evidence="8 9">
    <name type="scientific">Acetobacter peroxydans</name>
    <dbReference type="NCBI Taxonomy" id="104098"/>
    <lineage>
        <taxon>Bacteria</taxon>
        <taxon>Pseudomonadati</taxon>
        <taxon>Pseudomonadota</taxon>
        <taxon>Alphaproteobacteria</taxon>
        <taxon>Acetobacterales</taxon>
        <taxon>Acetobacteraceae</taxon>
        <taxon>Acetobacter</taxon>
    </lineage>
</organism>
<evidence type="ECO:0000313" key="9">
    <source>
        <dbReference type="Proteomes" id="UP000317730"/>
    </source>
</evidence>
<evidence type="ECO:0000256" key="2">
    <source>
        <dbReference type="ARBA" id="ARBA00022603"/>
    </source>
</evidence>